<evidence type="ECO:0000256" key="10">
    <source>
        <dbReference type="ARBA" id="ARBA00023125"/>
    </source>
</evidence>
<dbReference type="EMBL" id="JAHDYS010000004">
    <property type="protein sequence ID" value="MBT1071231.1"/>
    <property type="molecule type" value="Genomic_DNA"/>
</dbReference>
<dbReference type="Pfam" id="PF08275">
    <property type="entry name" value="DNAG_N"/>
    <property type="match status" value="1"/>
</dbReference>
<keyword evidence="3 12" id="KW-0808">Transferase</keyword>
<dbReference type="InterPro" id="IPR006171">
    <property type="entry name" value="TOPRIM_dom"/>
</dbReference>
<dbReference type="InterPro" id="IPR019475">
    <property type="entry name" value="DNA_primase_DnaB-bd"/>
</dbReference>
<evidence type="ECO:0000256" key="12">
    <source>
        <dbReference type="HAMAP-Rule" id="MF_00974"/>
    </source>
</evidence>
<dbReference type="Pfam" id="PF13155">
    <property type="entry name" value="Toprim_2"/>
    <property type="match status" value="1"/>
</dbReference>
<dbReference type="Gene3D" id="3.90.980.10">
    <property type="entry name" value="DNA primase, catalytic core, N-terminal domain"/>
    <property type="match status" value="1"/>
</dbReference>
<dbReference type="RefSeq" id="WP_214296945.1">
    <property type="nucleotide sequence ID" value="NZ_JAHDYS010000004.1"/>
</dbReference>
<dbReference type="Pfam" id="PF10410">
    <property type="entry name" value="DnaB_bind"/>
    <property type="match status" value="1"/>
</dbReference>
<keyword evidence="7 12" id="KW-0863">Zinc-finger</keyword>
<evidence type="ECO:0000256" key="9">
    <source>
        <dbReference type="ARBA" id="ARBA00022842"/>
    </source>
</evidence>
<evidence type="ECO:0000256" key="11">
    <source>
        <dbReference type="ARBA" id="ARBA00023163"/>
    </source>
</evidence>
<dbReference type="PANTHER" id="PTHR30313">
    <property type="entry name" value="DNA PRIMASE"/>
    <property type="match status" value="1"/>
</dbReference>
<dbReference type="PIRSF" id="PIRSF002811">
    <property type="entry name" value="DnaG"/>
    <property type="match status" value="1"/>
</dbReference>
<dbReference type="InterPro" id="IPR034151">
    <property type="entry name" value="TOPRIM_DnaG_bac"/>
</dbReference>
<keyword evidence="11 12" id="KW-0804">Transcription</keyword>
<evidence type="ECO:0000259" key="14">
    <source>
        <dbReference type="PROSITE" id="PS50880"/>
    </source>
</evidence>
<feature type="zinc finger region" description="CHC2-type" evidence="12">
    <location>
        <begin position="37"/>
        <end position="61"/>
    </location>
</feature>
<evidence type="ECO:0000256" key="5">
    <source>
        <dbReference type="ARBA" id="ARBA00022705"/>
    </source>
</evidence>
<keyword evidence="4 12" id="KW-0548">Nucleotidyltransferase</keyword>
<accession>A0ABS5U6D6</accession>
<dbReference type="Pfam" id="PF01807">
    <property type="entry name" value="Zn_ribbon_DnaG"/>
    <property type="match status" value="1"/>
</dbReference>
<evidence type="ECO:0000256" key="7">
    <source>
        <dbReference type="ARBA" id="ARBA00022771"/>
    </source>
</evidence>
<dbReference type="CDD" id="cd03364">
    <property type="entry name" value="TOPRIM_DnaG_primases"/>
    <property type="match status" value="1"/>
</dbReference>
<name>A0ABS5U6D6_9BACT</name>
<evidence type="ECO:0000256" key="2">
    <source>
        <dbReference type="ARBA" id="ARBA00022515"/>
    </source>
</evidence>
<dbReference type="InterPro" id="IPR013264">
    <property type="entry name" value="DNAG_N"/>
</dbReference>
<keyword evidence="6 12" id="KW-0479">Metal-binding</keyword>
<organism evidence="15 16">
    <name type="scientific">Pelotalea chapellei</name>
    <dbReference type="NCBI Taxonomy" id="44671"/>
    <lineage>
        <taxon>Bacteria</taxon>
        <taxon>Pseudomonadati</taxon>
        <taxon>Thermodesulfobacteriota</taxon>
        <taxon>Desulfuromonadia</taxon>
        <taxon>Geobacterales</taxon>
        <taxon>Geobacteraceae</taxon>
        <taxon>Pelotalea</taxon>
    </lineage>
</organism>
<evidence type="ECO:0000313" key="16">
    <source>
        <dbReference type="Proteomes" id="UP000784128"/>
    </source>
</evidence>
<dbReference type="PROSITE" id="PS50880">
    <property type="entry name" value="TOPRIM"/>
    <property type="match status" value="1"/>
</dbReference>
<gene>
    <name evidence="12 15" type="primary">dnaG</name>
    <name evidence="15" type="ORF">KJB30_05525</name>
</gene>
<evidence type="ECO:0000313" key="15">
    <source>
        <dbReference type="EMBL" id="MBT1071231.1"/>
    </source>
</evidence>
<dbReference type="EC" id="2.7.7.101" evidence="12"/>
<keyword evidence="5 12" id="KW-0235">DNA replication</keyword>
<protein>
    <recommendedName>
        <fullName evidence="12 13">DNA primase</fullName>
        <ecNumber evidence="12">2.7.7.101</ecNumber>
    </recommendedName>
</protein>
<dbReference type="HAMAP" id="MF_00974">
    <property type="entry name" value="DNA_primase_DnaG"/>
    <property type="match status" value="1"/>
</dbReference>
<evidence type="ECO:0000256" key="13">
    <source>
        <dbReference type="PIRNR" id="PIRNR002811"/>
    </source>
</evidence>
<keyword evidence="8 12" id="KW-0862">Zinc</keyword>
<comment type="catalytic activity">
    <reaction evidence="12">
        <text>ssDNA + n NTP = ssDNA/pppN(pN)n-1 hybrid + (n-1) diphosphate.</text>
        <dbReference type="EC" id="2.7.7.101"/>
    </reaction>
</comment>
<evidence type="ECO:0000256" key="3">
    <source>
        <dbReference type="ARBA" id="ARBA00022679"/>
    </source>
</evidence>
<dbReference type="InterPro" id="IPR050219">
    <property type="entry name" value="DnaG_primase"/>
</dbReference>
<keyword evidence="9" id="KW-0460">Magnesium</keyword>
<keyword evidence="16" id="KW-1185">Reference proteome</keyword>
<dbReference type="NCBIfam" id="TIGR01391">
    <property type="entry name" value="dnaG"/>
    <property type="match status" value="1"/>
</dbReference>
<keyword evidence="1 12" id="KW-0240">DNA-directed RNA polymerase</keyword>
<evidence type="ECO:0000256" key="1">
    <source>
        <dbReference type="ARBA" id="ARBA00022478"/>
    </source>
</evidence>
<dbReference type="InterPro" id="IPR006295">
    <property type="entry name" value="DNA_primase_DnaG"/>
</dbReference>
<dbReference type="Gene3D" id="3.40.1360.10">
    <property type="match status" value="1"/>
</dbReference>
<comment type="cofactor">
    <cofactor evidence="12 13">
        <name>Zn(2+)</name>
        <dbReference type="ChEBI" id="CHEBI:29105"/>
    </cofactor>
    <text evidence="12 13">Binds 1 zinc ion per monomer.</text>
</comment>
<dbReference type="SMART" id="SM00493">
    <property type="entry name" value="TOPRIM"/>
    <property type="match status" value="1"/>
</dbReference>
<comment type="function">
    <text evidence="12 13">RNA polymerase that catalyzes the synthesis of short RNA molecules used as primers for DNA polymerase during DNA replication.</text>
</comment>
<feature type="domain" description="Toprim" evidence="14">
    <location>
        <begin position="256"/>
        <end position="339"/>
    </location>
</feature>
<keyword evidence="10 12" id="KW-0238">DNA-binding</keyword>
<dbReference type="SUPFAM" id="SSF57783">
    <property type="entry name" value="Zinc beta-ribbon"/>
    <property type="match status" value="1"/>
</dbReference>
<dbReference type="Proteomes" id="UP000784128">
    <property type="component" value="Unassembled WGS sequence"/>
</dbReference>
<evidence type="ECO:0000256" key="6">
    <source>
        <dbReference type="ARBA" id="ARBA00022723"/>
    </source>
</evidence>
<dbReference type="SMART" id="SM00400">
    <property type="entry name" value="ZnF_CHCC"/>
    <property type="match status" value="1"/>
</dbReference>
<dbReference type="InterPro" id="IPR002694">
    <property type="entry name" value="Znf_CHC2"/>
</dbReference>
<dbReference type="PANTHER" id="PTHR30313:SF2">
    <property type="entry name" value="DNA PRIMASE"/>
    <property type="match status" value="1"/>
</dbReference>
<evidence type="ECO:0000256" key="8">
    <source>
        <dbReference type="ARBA" id="ARBA00022833"/>
    </source>
</evidence>
<reference evidence="15 16" key="1">
    <citation type="submission" date="2021-05" db="EMBL/GenBank/DDBJ databases">
        <title>The draft genome of Geobacter chapellei DSM 13688.</title>
        <authorList>
            <person name="Xu Z."/>
            <person name="Masuda Y."/>
            <person name="Itoh H."/>
            <person name="Senoo K."/>
        </authorList>
    </citation>
    <scope>NUCLEOTIDE SEQUENCE [LARGE SCALE GENOMIC DNA]</scope>
    <source>
        <strain evidence="15 16">DSM 13688</strain>
    </source>
</reference>
<dbReference type="InterPro" id="IPR036977">
    <property type="entry name" value="DNA_primase_Znf_CHC2"/>
</dbReference>
<comment type="similarity">
    <text evidence="12 13">Belongs to the DnaG primase family.</text>
</comment>
<dbReference type="Gene3D" id="3.90.580.10">
    <property type="entry name" value="Zinc finger, CHC2-type domain"/>
    <property type="match status" value="1"/>
</dbReference>
<comment type="subunit">
    <text evidence="12">Monomer. Interacts with DnaB.</text>
</comment>
<keyword evidence="2 12" id="KW-0639">Primosome</keyword>
<evidence type="ECO:0000256" key="4">
    <source>
        <dbReference type="ARBA" id="ARBA00022695"/>
    </source>
</evidence>
<dbReference type="InterPro" id="IPR030846">
    <property type="entry name" value="DnaG_bac"/>
</dbReference>
<dbReference type="SUPFAM" id="SSF56731">
    <property type="entry name" value="DNA primase core"/>
    <property type="match status" value="1"/>
</dbReference>
<sequence length="584" mass="65393">MIPEEKIREVLERLSIVEVVSDYVQLRRSGSNYTGLCPFHGEKTPSFNVNPAREIFHCFGCGAGGNALSFVMKIEGLAFPEAVKMLARKAGIEIEERQLTLAEKQAQNDRQAFQRINDLTVEYYRSVLEHSPAGAVARKYLEKRTATGEIAAAYQLGYASDRSDGLVQHLKANGADLEKALKLGIIRKSDRGWYDLFRSRLMFPICDPKGNTIAFAGRVLDASLPKYINSPESPLYHKSSVLFGINMALPAIRSENSVIIVEGYFDHLALFRAGIRNVVATCGTALTASHAALLKRHAAKVFTLFDSDTAGRKATIRSMELFLEQRLPAYVITLPAGDDPDSFLASNTVEDFRSRQTKARPAFDFFVRSLLAATPADSVDNKVRVIDELAPRFRKIADPVERDLYEKEICRLMAIAPHAFRKRLGGMDLTARDIDGAQSPRPSRQGDKRQETLLAVMIRYPEARREICGTGANSFFDGPYLELAQRIASALSDNEDIQVLRHLTEKIEDEELKMILTRLLVSDDHLADINWRDVFDHCRRGREKKALGSMKDIAAQLAVLEPDSEEYTALLQQADALRTRKSRL</sequence>
<comment type="domain">
    <text evidence="12">Contains an N-terminal zinc-binding domain, a central core domain that contains the primase activity, and a C-terminal DnaB-binding domain.</text>
</comment>
<comment type="caution">
    <text evidence="15">The sequence shown here is derived from an EMBL/GenBank/DDBJ whole genome shotgun (WGS) entry which is preliminary data.</text>
</comment>
<proteinExistence type="inferred from homology"/>
<dbReference type="InterPro" id="IPR037068">
    <property type="entry name" value="DNA_primase_core_N_sf"/>
</dbReference>